<dbReference type="Gene3D" id="1.20.58.80">
    <property type="entry name" value="Phosphotransferase system, lactose/cellobiose-type IIA subunit"/>
    <property type="match status" value="1"/>
</dbReference>
<dbReference type="InterPro" id="IPR050185">
    <property type="entry name" value="Ub_carboxyl-term_hydrolase"/>
</dbReference>
<dbReference type="PANTHER" id="PTHR21646">
    <property type="entry name" value="UBIQUITIN CARBOXYL-TERMINAL HYDROLASE"/>
    <property type="match status" value="1"/>
</dbReference>
<dbReference type="GO" id="GO:0016579">
    <property type="term" value="P:protein deubiquitination"/>
    <property type="evidence" value="ECO:0007669"/>
    <property type="project" value="InterPro"/>
</dbReference>
<feature type="compositionally biased region" description="Polar residues" evidence="2">
    <location>
        <begin position="198"/>
        <end position="212"/>
    </location>
</feature>
<name>A0AAQ3M4K2_9PEZI</name>
<evidence type="ECO:0000256" key="2">
    <source>
        <dbReference type="SAM" id="MobiDB-lite"/>
    </source>
</evidence>
<feature type="compositionally biased region" description="Polar residues" evidence="2">
    <location>
        <begin position="251"/>
        <end position="264"/>
    </location>
</feature>
<sequence>MSSAAPPLPYPAGGPGSYDNGARRPSATPNGGGERVFDHLHDLQKMSRTGYDPRSSISHLLGLAETGLNQAQTLNDFRRPDLAFVEYLRAAEIVVNIIPHHKDYTHFTYDQQERVGKFKLLTKRIHGMDGQFEKIKAIIESNNLRHGVIPKAAQVTQRKESLPVSRNGHTASATGAASQKEKPVPSPKPNNLHGRALSTANPTTAPNHVSSGASDLNARFAQLRMTRTSESDASSIHSSAISKSTDPGDTARTSVDSWKSTSLQIARPNGPRSIPTGPPPVDTNIISMPQPPKAIYSPARNMQTSGNIAPPRYSARSLESSRRTTSTGNNSVASSYAPNGSSQSEDYFPVVPPRPSSRSTRRKSVSMPIETRISVERLYDYNQRYEIMFIDFRTREEFDDGHLYDRNVVCIEPLSIRQGMSAAELEESLVLSPDAEQDMFYNRDKYDLVVYYDRQTQSETYLSRPMGQGEAQLKWLHEALDVFNEDKPLQRPPMLMIGGLEAWSDLVGSQALLTSRTSDRSKPGRAIQRRPITTSAISRDSPLKVSKRRLHEYNPLTNEEETYYREAARVESMMLSAAASSVDEYAQGDEAVAVEDDDSSGAIQEFLERFPDAGSIDRHAFRGSMPVREPPKPPAKIPMYPATNAPSSVPSEPARPPPAAPRVSYTGVSEPANKQTINRTASGAPYVPPKLVVTNLRLARTGLENFGATCYMNATVQALCSTTSLSWYFLHDKFMSELQRTNWRSNSKGVMAELYANLIRSLWNADRNNNRSIRPTTFRKFCGRANTTYENDNVQQDAKEFLEFLLDCLHEDLNVEWSHTPLRALTEKEEAQRERMPKLVVAQTEWARYLHRDKSMIQEIFGGQHLSQLVCQTCHFTSSKYEFFSSLSVEIPDPRKLPNGRMPTLQDCLRSYCAEEILRSGEVWTCPRCKCPRETSKRITITRAPDTLIVHFKRFDHGGSGGTGRKKVIPVDFPLDNLDMRPYMLSPPSTEEARAIESGYGRHYLNPDDSMVPPYMYDASAVIRHHGSTLSSGHYTTIVNDRARKTWRMCNDTRTEDINPQQMGARMQSQEAYIVFYQRRPIGMSTTPEGHF</sequence>
<dbReference type="GO" id="GO:0004843">
    <property type="term" value="F:cysteine-type deubiquitinase activity"/>
    <property type="evidence" value="ECO:0007669"/>
    <property type="project" value="InterPro"/>
</dbReference>
<feature type="compositionally biased region" description="Polar residues" evidence="2">
    <location>
        <begin position="167"/>
        <end position="177"/>
    </location>
</feature>
<proteinExistence type="inferred from homology"/>
<dbReference type="SUPFAM" id="SSF54001">
    <property type="entry name" value="Cysteine proteinases"/>
    <property type="match status" value="1"/>
</dbReference>
<feature type="compositionally biased region" description="Polar residues" evidence="2">
    <location>
        <begin position="328"/>
        <end position="345"/>
    </location>
</feature>
<dbReference type="Proteomes" id="UP001303373">
    <property type="component" value="Chromosome 2"/>
</dbReference>
<dbReference type="AlphaFoldDB" id="A0AAQ3M4K2"/>
<evidence type="ECO:0000259" key="3">
    <source>
        <dbReference type="PROSITE" id="PS50235"/>
    </source>
</evidence>
<dbReference type="PROSITE" id="PS00972">
    <property type="entry name" value="USP_1"/>
    <property type="match status" value="1"/>
</dbReference>
<dbReference type="Gene3D" id="3.40.250.10">
    <property type="entry name" value="Rhodanese-like domain"/>
    <property type="match status" value="1"/>
</dbReference>
<feature type="region of interest" description="Disordered" evidence="2">
    <location>
        <begin position="298"/>
        <end position="365"/>
    </location>
</feature>
<protein>
    <submittedName>
        <fullName evidence="4">Ubiquitin carboxyl-terminal hydrolase 4</fullName>
    </submittedName>
</protein>
<organism evidence="4 5">
    <name type="scientific">Acrodontium crateriforme</name>
    <dbReference type="NCBI Taxonomy" id="150365"/>
    <lineage>
        <taxon>Eukaryota</taxon>
        <taxon>Fungi</taxon>
        <taxon>Dikarya</taxon>
        <taxon>Ascomycota</taxon>
        <taxon>Pezizomycotina</taxon>
        <taxon>Dothideomycetes</taxon>
        <taxon>Dothideomycetidae</taxon>
        <taxon>Mycosphaerellales</taxon>
        <taxon>Teratosphaeriaceae</taxon>
        <taxon>Acrodontium</taxon>
    </lineage>
</organism>
<dbReference type="EMBL" id="CP138581">
    <property type="protein sequence ID" value="WPG98366.1"/>
    <property type="molecule type" value="Genomic_DNA"/>
</dbReference>
<dbReference type="InterPro" id="IPR018200">
    <property type="entry name" value="USP_CS"/>
</dbReference>
<feature type="domain" description="USP" evidence="3">
    <location>
        <begin position="701"/>
        <end position="1080"/>
    </location>
</feature>
<evidence type="ECO:0000313" key="5">
    <source>
        <dbReference type="Proteomes" id="UP001303373"/>
    </source>
</evidence>
<feature type="compositionally biased region" description="Pro residues" evidence="2">
    <location>
        <begin position="1"/>
        <end position="12"/>
    </location>
</feature>
<evidence type="ECO:0000313" key="4">
    <source>
        <dbReference type="EMBL" id="WPG98366.1"/>
    </source>
</evidence>
<dbReference type="InterPro" id="IPR028889">
    <property type="entry name" value="USP"/>
</dbReference>
<keyword evidence="4" id="KW-0378">Hydrolase</keyword>
<feature type="region of interest" description="Disordered" evidence="2">
    <location>
        <begin position="641"/>
        <end position="670"/>
    </location>
</feature>
<dbReference type="Pfam" id="PF00443">
    <property type="entry name" value="UCH"/>
    <property type="match status" value="1"/>
</dbReference>
<keyword evidence="5" id="KW-1185">Reference proteome</keyword>
<dbReference type="InterPro" id="IPR001394">
    <property type="entry name" value="Peptidase_C19_UCH"/>
</dbReference>
<dbReference type="InterPro" id="IPR038765">
    <property type="entry name" value="Papain-like_cys_pep_sf"/>
</dbReference>
<reference evidence="4 5" key="1">
    <citation type="submission" date="2023-11" db="EMBL/GenBank/DDBJ databases">
        <title>An acidophilic fungus is an integral part of prey digestion in a carnivorous sundew plant.</title>
        <authorList>
            <person name="Tsai I.J."/>
        </authorList>
    </citation>
    <scope>NUCLEOTIDE SEQUENCE [LARGE SCALE GENOMIC DNA]</scope>
    <source>
        <strain evidence="4">169a</strain>
    </source>
</reference>
<accession>A0AAQ3M4K2</accession>
<feature type="compositionally biased region" description="Low complexity" evidence="2">
    <location>
        <begin position="314"/>
        <end position="327"/>
    </location>
</feature>
<dbReference type="CDD" id="cd02674">
    <property type="entry name" value="Peptidase_C19R"/>
    <property type="match status" value="1"/>
</dbReference>
<dbReference type="PROSITE" id="PS50235">
    <property type="entry name" value="USP_3"/>
    <property type="match status" value="1"/>
</dbReference>
<feature type="region of interest" description="Disordered" evidence="2">
    <location>
        <begin position="1"/>
        <end position="36"/>
    </location>
</feature>
<feature type="compositionally biased region" description="Low complexity" evidence="2">
    <location>
        <begin position="231"/>
        <end position="245"/>
    </location>
</feature>
<gene>
    <name evidence="4" type="ORF">R9X50_00115500</name>
</gene>
<comment type="similarity">
    <text evidence="1">Belongs to the peptidase C19 family.</text>
</comment>
<dbReference type="InterPro" id="IPR036873">
    <property type="entry name" value="Rhodanese-like_dom_sf"/>
</dbReference>
<dbReference type="Gene3D" id="3.90.70.10">
    <property type="entry name" value="Cysteine proteinases"/>
    <property type="match status" value="1"/>
</dbReference>
<feature type="region of interest" description="Disordered" evidence="2">
    <location>
        <begin position="154"/>
        <end position="212"/>
    </location>
</feature>
<dbReference type="PANTHER" id="PTHR21646:SF23">
    <property type="entry name" value="UBIQUITIN CARBOXYL-TERMINAL HYDROLASE USP2"/>
    <property type="match status" value="1"/>
</dbReference>
<dbReference type="SUPFAM" id="SSF52821">
    <property type="entry name" value="Rhodanese/Cell cycle control phosphatase"/>
    <property type="match status" value="1"/>
</dbReference>
<feature type="compositionally biased region" description="Low complexity" evidence="2">
    <location>
        <begin position="641"/>
        <end position="652"/>
    </location>
</feature>
<feature type="region of interest" description="Disordered" evidence="2">
    <location>
        <begin position="225"/>
        <end position="282"/>
    </location>
</feature>
<evidence type="ECO:0000256" key="1">
    <source>
        <dbReference type="ARBA" id="ARBA00009085"/>
    </source>
</evidence>